<dbReference type="InterPro" id="IPR039420">
    <property type="entry name" value="WalR-like"/>
</dbReference>
<dbReference type="Pfam" id="PF00072">
    <property type="entry name" value="Response_reg"/>
    <property type="match status" value="1"/>
</dbReference>
<dbReference type="SMART" id="SM00862">
    <property type="entry name" value="Trans_reg_C"/>
    <property type="match status" value="1"/>
</dbReference>
<dbReference type="GO" id="GO:0000156">
    <property type="term" value="F:phosphorelay response regulator activity"/>
    <property type="evidence" value="ECO:0007669"/>
    <property type="project" value="TreeGrafter"/>
</dbReference>
<dbReference type="Pfam" id="PF00486">
    <property type="entry name" value="Trans_reg_C"/>
    <property type="match status" value="1"/>
</dbReference>
<feature type="domain" description="OmpR/PhoB-type" evidence="9">
    <location>
        <begin position="126"/>
        <end position="224"/>
    </location>
</feature>
<evidence type="ECO:0000259" key="8">
    <source>
        <dbReference type="PROSITE" id="PS50110"/>
    </source>
</evidence>
<dbReference type="Gene3D" id="1.10.10.10">
    <property type="entry name" value="Winged helix-like DNA-binding domain superfamily/Winged helix DNA-binding domain"/>
    <property type="match status" value="1"/>
</dbReference>
<proteinExistence type="predicted"/>
<dbReference type="InterPro" id="IPR001867">
    <property type="entry name" value="OmpR/PhoB-type_DNA-bd"/>
</dbReference>
<dbReference type="PROSITE" id="PS51755">
    <property type="entry name" value="OMPR_PHOB"/>
    <property type="match status" value="1"/>
</dbReference>
<dbReference type="Proteomes" id="UP000555103">
    <property type="component" value="Unassembled WGS sequence"/>
</dbReference>
<name>A0A840CTQ1_9BACT</name>
<evidence type="ECO:0000256" key="6">
    <source>
        <dbReference type="PROSITE-ProRule" id="PRU00169"/>
    </source>
</evidence>
<evidence type="ECO:0000313" key="10">
    <source>
        <dbReference type="EMBL" id="MBB4035892.1"/>
    </source>
</evidence>
<dbReference type="RefSeq" id="WP_183306803.1">
    <property type="nucleotide sequence ID" value="NZ_JACIEP010000005.1"/>
</dbReference>
<dbReference type="InterPro" id="IPR001789">
    <property type="entry name" value="Sig_transdc_resp-reg_receiver"/>
</dbReference>
<evidence type="ECO:0000256" key="3">
    <source>
        <dbReference type="ARBA" id="ARBA00023015"/>
    </source>
</evidence>
<dbReference type="GO" id="GO:0005829">
    <property type="term" value="C:cytosol"/>
    <property type="evidence" value="ECO:0007669"/>
    <property type="project" value="TreeGrafter"/>
</dbReference>
<organism evidence="10 11">
    <name type="scientific">Dysgonomonas hofstadii</name>
    <dbReference type="NCBI Taxonomy" id="637886"/>
    <lineage>
        <taxon>Bacteria</taxon>
        <taxon>Pseudomonadati</taxon>
        <taxon>Bacteroidota</taxon>
        <taxon>Bacteroidia</taxon>
        <taxon>Bacteroidales</taxon>
        <taxon>Dysgonomonadaceae</taxon>
        <taxon>Dysgonomonas</taxon>
    </lineage>
</organism>
<dbReference type="GO" id="GO:0032993">
    <property type="term" value="C:protein-DNA complex"/>
    <property type="evidence" value="ECO:0007669"/>
    <property type="project" value="TreeGrafter"/>
</dbReference>
<dbReference type="PANTHER" id="PTHR48111:SF22">
    <property type="entry name" value="REGULATOR OF RPOS"/>
    <property type="match status" value="1"/>
</dbReference>
<dbReference type="GO" id="GO:0000976">
    <property type="term" value="F:transcription cis-regulatory region binding"/>
    <property type="evidence" value="ECO:0007669"/>
    <property type="project" value="TreeGrafter"/>
</dbReference>
<keyword evidence="5" id="KW-0804">Transcription</keyword>
<dbReference type="PROSITE" id="PS50110">
    <property type="entry name" value="RESPONSE_REGULATORY"/>
    <property type="match status" value="1"/>
</dbReference>
<protein>
    <submittedName>
        <fullName evidence="10">DNA-binding response OmpR family regulator</fullName>
    </submittedName>
</protein>
<reference evidence="10 11" key="1">
    <citation type="submission" date="2020-08" db="EMBL/GenBank/DDBJ databases">
        <title>Genomic Encyclopedia of Type Strains, Phase IV (KMG-IV): sequencing the most valuable type-strain genomes for metagenomic binning, comparative biology and taxonomic classification.</title>
        <authorList>
            <person name="Goeker M."/>
        </authorList>
    </citation>
    <scope>NUCLEOTIDE SEQUENCE [LARGE SCALE GENOMIC DNA]</scope>
    <source>
        <strain evidence="10 11">DSM 104969</strain>
    </source>
</reference>
<dbReference type="AlphaFoldDB" id="A0A840CTQ1"/>
<evidence type="ECO:0000256" key="1">
    <source>
        <dbReference type="ARBA" id="ARBA00022553"/>
    </source>
</evidence>
<evidence type="ECO:0000313" key="11">
    <source>
        <dbReference type="Proteomes" id="UP000555103"/>
    </source>
</evidence>
<feature type="DNA-binding region" description="OmpR/PhoB-type" evidence="7">
    <location>
        <begin position="126"/>
        <end position="224"/>
    </location>
</feature>
<comment type="caution">
    <text evidence="10">The sequence shown here is derived from an EMBL/GenBank/DDBJ whole genome shotgun (WGS) entry which is preliminary data.</text>
</comment>
<dbReference type="SUPFAM" id="SSF46894">
    <property type="entry name" value="C-terminal effector domain of the bipartite response regulators"/>
    <property type="match status" value="1"/>
</dbReference>
<accession>A0A840CTQ1</accession>
<keyword evidence="2" id="KW-0902">Two-component regulatory system</keyword>
<feature type="domain" description="Response regulatory" evidence="8">
    <location>
        <begin position="2"/>
        <end position="116"/>
    </location>
</feature>
<evidence type="ECO:0000256" key="4">
    <source>
        <dbReference type="ARBA" id="ARBA00023125"/>
    </source>
</evidence>
<keyword evidence="4 7" id="KW-0238">DNA-binding</keyword>
<dbReference type="SUPFAM" id="SSF52172">
    <property type="entry name" value="CheY-like"/>
    <property type="match status" value="1"/>
</dbReference>
<comment type="caution">
    <text evidence="6">Lacks conserved residue(s) required for the propagation of feature annotation.</text>
</comment>
<dbReference type="InterPro" id="IPR036388">
    <property type="entry name" value="WH-like_DNA-bd_sf"/>
</dbReference>
<evidence type="ECO:0000256" key="7">
    <source>
        <dbReference type="PROSITE-ProRule" id="PRU01091"/>
    </source>
</evidence>
<dbReference type="PANTHER" id="PTHR48111">
    <property type="entry name" value="REGULATOR OF RPOS"/>
    <property type="match status" value="1"/>
</dbReference>
<dbReference type="Gene3D" id="3.40.50.2300">
    <property type="match status" value="1"/>
</dbReference>
<gene>
    <name evidence="10" type="ORF">GGR21_001787</name>
</gene>
<dbReference type="GO" id="GO:0006355">
    <property type="term" value="P:regulation of DNA-templated transcription"/>
    <property type="evidence" value="ECO:0007669"/>
    <property type="project" value="InterPro"/>
</dbReference>
<dbReference type="InterPro" id="IPR016032">
    <property type="entry name" value="Sig_transdc_resp-reg_C-effctor"/>
</dbReference>
<dbReference type="FunFam" id="1.10.10.10:FF:000005">
    <property type="entry name" value="Two-component system response regulator"/>
    <property type="match status" value="1"/>
</dbReference>
<dbReference type="InterPro" id="IPR011006">
    <property type="entry name" value="CheY-like_superfamily"/>
</dbReference>
<dbReference type="EMBL" id="JACIEP010000005">
    <property type="protein sequence ID" value="MBB4035892.1"/>
    <property type="molecule type" value="Genomic_DNA"/>
</dbReference>
<evidence type="ECO:0000256" key="5">
    <source>
        <dbReference type="ARBA" id="ARBA00023163"/>
    </source>
</evidence>
<evidence type="ECO:0000259" key="9">
    <source>
        <dbReference type="PROSITE" id="PS51755"/>
    </source>
</evidence>
<keyword evidence="11" id="KW-1185">Reference proteome</keyword>
<dbReference type="CDD" id="cd00383">
    <property type="entry name" value="trans_reg_C"/>
    <property type="match status" value="1"/>
</dbReference>
<dbReference type="SMART" id="SM00448">
    <property type="entry name" value="REC"/>
    <property type="match status" value="1"/>
</dbReference>
<keyword evidence="3" id="KW-0805">Transcription regulation</keyword>
<evidence type="ECO:0000256" key="2">
    <source>
        <dbReference type="ARBA" id="ARBA00023012"/>
    </source>
</evidence>
<keyword evidence="1" id="KW-0597">Phosphoprotein</keyword>
<sequence length="226" mass="25953">MEILLIESNSHISEYIIEGLKENGLPAVLAKTPSDVKLLLTTKVWDVIVLNMAFPEIGSLAAIQYIQYKEAASPILTITESDDPERRIKALDDGADDCLSIPFYFREFVARLKVMARKSQKNNERSDLLECGNIRLYPEEHKVMRDGEEIRLTMQEFKLLKLLMENRNKVLSRAFILDKVWGIHYDTNTNVVDVYISYLRTKIEVKGQTKLIETIKGFGYTIYSGE</sequence>